<dbReference type="GO" id="GO:0006207">
    <property type="term" value="P:'de novo' pyrimidine nucleobase biosynthetic process"/>
    <property type="evidence" value="ECO:0007669"/>
    <property type="project" value="InterPro"/>
</dbReference>
<accession>A0A7C3UC61</accession>
<dbReference type="PIRSF" id="PIRSF000164">
    <property type="entry name" value="DHO_oxidase"/>
    <property type="match status" value="1"/>
</dbReference>
<dbReference type="Pfam" id="PF01180">
    <property type="entry name" value="DHO_dh"/>
    <property type="match status" value="1"/>
</dbReference>
<dbReference type="GO" id="GO:0004152">
    <property type="term" value="F:dihydroorotate dehydrogenase activity"/>
    <property type="evidence" value="ECO:0007669"/>
    <property type="project" value="UniProtKB-UniRule"/>
</dbReference>
<comment type="pathway">
    <text evidence="2 10">Pyrimidine metabolism; UMP biosynthesis via de novo pathway.</text>
</comment>
<comment type="caution">
    <text evidence="10">Lacks conserved residue(s) required for the propagation of feature annotation.</text>
</comment>
<dbReference type="HAMAP" id="MF_00224">
    <property type="entry name" value="DHO_dh_type1"/>
    <property type="match status" value="1"/>
</dbReference>
<comment type="function">
    <text evidence="10">Catalyzes the conversion of dihydroorotate to orotate.</text>
</comment>
<dbReference type="EC" id="1.3.-.-" evidence="10"/>
<protein>
    <recommendedName>
        <fullName evidence="10">Dihydroorotate dehydrogenase</fullName>
        <shortName evidence="10">DHOD</shortName>
        <shortName evidence="10">DHODase</shortName>
        <shortName evidence="10">DHOdehase</shortName>
        <ecNumber evidence="10">1.3.-.-</ecNumber>
    </recommendedName>
</protein>
<keyword evidence="7 10" id="KW-0288">FMN</keyword>
<reference evidence="12" key="1">
    <citation type="journal article" date="2020" name="mSystems">
        <title>Genome- and Community-Level Interaction Insights into Carbon Utilization and Element Cycling Functions of Hydrothermarchaeota in Hydrothermal Sediment.</title>
        <authorList>
            <person name="Zhou Z."/>
            <person name="Liu Y."/>
            <person name="Xu W."/>
            <person name="Pan J."/>
            <person name="Luo Z.H."/>
            <person name="Li M."/>
        </authorList>
    </citation>
    <scope>NUCLEOTIDE SEQUENCE [LARGE SCALE GENOMIC DNA]</scope>
    <source>
        <strain evidence="13">SpSt-10</strain>
        <strain evidence="12">SpSt-97</strain>
    </source>
</reference>
<comment type="catalytic activity">
    <reaction evidence="10">
        <text>(S)-dihydroorotate + A = orotate + AH2</text>
        <dbReference type="Rhea" id="RHEA:18073"/>
        <dbReference type="ChEBI" id="CHEBI:13193"/>
        <dbReference type="ChEBI" id="CHEBI:17499"/>
        <dbReference type="ChEBI" id="CHEBI:30839"/>
        <dbReference type="ChEBI" id="CHEBI:30864"/>
    </reaction>
</comment>
<dbReference type="InterPro" id="IPR050074">
    <property type="entry name" value="DHO_dehydrogenase"/>
</dbReference>
<evidence type="ECO:0000313" key="13">
    <source>
        <dbReference type="EMBL" id="HHF47904.1"/>
    </source>
</evidence>
<evidence type="ECO:0000259" key="11">
    <source>
        <dbReference type="Pfam" id="PF01180"/>
    </source>
</evidence>
<keyword evidence="5 10" id="KW-0963">Cytoplasm</keyword>
<sequence length="297" mass="31942">MSEMLRVCIAGIKMSNPLILASGILGSYSASLNVIARDAGAVVTKSVGLKEVEGYKNPTVINYSHGLINAVGLASPGAKKFREELRKYLGEAPLIVSIFGSNPEEFAELVGYFPFASGFELNLSCPHSEKFGLTVGSDPDLVKEIVRKTKKATDKPIFAKISPETDIVEIGKAAEEGGADGVVAINTLKGMKIDILTKRPILSNVSGGVSGEGIKPIAVKCVWDLYEELSIPIIGCGGVTTWKDVIEFMLAGASAVEIGSAVFYSYRIFYSLKESLIAYTRMMNEKLEDIIGQAHRR</sequence>
<dbReference type="FunFam" id="3.20.20.70:FF:000027">
    <property type="entry name" value="Dihydropyrimidine dehydrogenase [NADP(+)]"/>
    <property type="match status" value="1"/>
</dbReference>
<dbReference type="InterPro" id="IPR024920">
    <property type="entry name" value="Dihydroorotate_DH_1"/>
</dbReference>
<dbReference type="GO" id="GO:0005737">
    <property type="term" value="C:cytoplasm"/>
    <property type="evidence" value="ECO:0007669"/>
    <property type="project" value="UniProtKB-SubCell"/>
</dbReference>
<dbReference type="PANTHER" id="PTHR48109">
    <property type="entry name" value="DIHYDROOROTATE DEHYDROGENASE (QUINONE), MITOCHONDRIAL-RELATED"/>
    <property type="match status" value="1"/>
</dbReference>
<evidence type="ECO:0000256" key="1">
    <source>
        <dbReference type="ARBA" id="ARBA00004496"/>
    </source>
</evidence>
<comment type="caution">
    <text evidence="12">The sequence shown here is derived from an EMBL/GenBank/DDBJ whole genome shotgun (WGS) entry which is preliminary data.</text>
</comment>
<keyword evidence="6 10" id="KW-0285">Flavoprotein</keyword>
<feature type="binding site" evidence="10">
    <location>
        <begin position="69"/>
        <end position="73"/>
    </location>
    <ligand>
        <name>substrate</name>
    </ligand>
</feature>
<dbReference type="NCBIfam" id="NF005574">
    <property type="entry name" value="PRK07259.1"/>
    <property type="match status" value="1"/>
</dbReference>
<evidence type="ECO:0000256" key="4">
    <source>
        <dbReference type="ARBA" id="ARBA00011669"/>
    </source>
</evidence>
<keyword evidence="8 10" id="KW-0665">Pyrimidine biosynthesis</keyword>
<evidence type="ECO:0000256" key="5">
    <source>
        <dbReference type="ARBA" id="ARBA00022490"/>
    </source>
</evidence>
<organism evidence="12">
    <name type="scientific">Geoglobus ahangari</name>
    <dbReference type="NCBI Taxonomy" id="113653"/>
    <lineage>
        <taxon>Archaea</taxon>
        <taxon>Methanobacteriati</taxon>
        <taxon>Methanobacteriota</taxon>
        <taxon>Archaeoglobi</taxon>
        <taxon>Archaeoglobales</taxon>
        <taxon>Archaeoglobaceae</taxon>
        <taxon>Geoglobus</taxon>
    </lineage>
</organism>
<proteinExistence type="inferred from homology"/>
<evidence type="ECO:0000256" key="6">
    <source>
        <dbReference type="ARBA" id="ARBA00022630"/>
    </source>
</evidence>
<comment type="cofactor">
    <cofactor evidence="10">
        <name>FMN</name>
        <dbReference type="ChEBI" id="CHEBI:58210"/>
    </cofactor>
    <text evidence="10">Binds 1 FMN per subunit.</text>
</comment>
<dbReference type="InterPro" id="IPR012135">
    <property type="entry name" value="Dihydroorotate_DH_1_2"/>
</dbReference>
<dbReference type="Gene3D" id="3.20.20.70">
    <property type="entry name" value="Aldolase class I"/>
    <property type="match status" value="1"/>
</dbReference>
<dbReference type="InterPro" id="IPR013785">
    <property type="entry name" value="Aldolase_TIM"/>
</dbReference>
<gene>
    <name evidence="10" type="primary">pyrD</name>
    <name evidence="13" type="ORF">ENL48_01475</name>
    <name evidence="12" type="ORF">ENX77_04735</name>
</gene>
<evidence type="ECO:0000256" key="2">
    <source>
        <dbReference type="ARBA" id="ARBA00004725"/>
    </source>
</evidence>
<evidence type="ECO:0000256" key="7">
    <source>
        <dbReference type="ARBA" id="ARBA00022643"/>
    </source>
</evidence>
<feature type="binding site" evidence="10">
    <location>
        <position position="211"/>
    </location>
    <ligand>
        <name>FMN</name>
        <dbReference type="ChEBI" id="CHEBI:58210"/>
    </ligand>
</feature>
<dbReference type="EMBL" id="DRUC01000025">
    <property type="protein sequence ID" value="HHF47904.1"/>
    <property type="molecule type" value="Genomic_DNA"/>
</dbReference>
<dbReference type="PANTHER" id="PTHR48109:SF1">
    <property type="entry name" value="DIHYDROOROTATE DEHYDROGENASE (FUMARATE)"/>
    <property type="match status" value="1"/>
</dbReference>
<dbReference type="GO" id="GO:0044205">
    <property type="term" value="P:'de novo' UMP biosynthetic process"/>
    <property type="evidence" value="ECO:0007669"/>
    <property type="project" value="UniProtKB-UniRule"/>
</dbReference>
<dbReference type="NCBIfam" id="TIGR01037">
    <property type="entry name" value="pyrD_sub1_fam"/>
    <property type="match status" value="1"/>
</dbReference>
<feature type="binding site" evidence="10">
    <location>
        <position position="122"/>
    </location>
    <ligand>
        <name>FMN</name>
        <dbReference type="ChEBI" id="CHEBI:58210"/>
    </ligand>
</feature>
<name>A0A7C3UC61_9EURY</name>
<dbReference type="InterPro" id="IPR001295">
    <property type="entry name" value="Dihydroorotate_DH_CS"/>
</dbReference>
<dbReference type="PROSITE" id="PS00912">
    <property type="entry name" value="DHODEHASE_2"/>
    <property type="match status" value="1"/>
</dbReference>
<feature type="binding site" evidence="10">
    <location>
        <begin position="259"/>
        <end position="260"/>
    </location>
    <ligand>
        <name>FMN</name>
        <dbReference type="ChEBI" id="CHEBI:58210"/>
    </ligand>
</feature>
<feature type="binding site" evidence="10">
    <location>
        <begin position="45"/>
        <end position="46"/>
    </location>
    <ligand>
        <name>FMN</name>
        <dbReference type="ChEBI" id="CHEBI:58210"/>
    </ligand>
</feature>
<dbReference type="SUPFAM" id="SSF51395">
    <property type="entry name" value="FMN-linked oxidoreductases"/>
    <property type="match status" value="1"/>
</dbReference>
<evidence type="ECO:0000313" key="12">
    <source>
        <dbReference type="EMBL" id="HGE66410.1"/>
    </source>
</evidence>
<feature type="binding site" evidence="10">
    <location>
        <position position="160"/>
    </location>
    <ligand>
        <name>FMN</name>
        <dbReference type="ChEBI" id="CHEBI:58210"/>
    </ligand>
</feature>
<dbReference type="InterPro" id="IPR049622">
    <property type="entry name" value="Dihydroorotate_DH_I"/>
</dbReference>
<feature type="binding site" evidence="10">
    <location>
        <position position="22"/>
    </location>
    <ligand>
        <name>FMN</name>
        <dbReference type="ChEBI" id="CHEBI:58210"/>
    </ligand>
</feature>
<feature type="domain" description="Dihydroorotate dehydrogenase catalytic" evidence="11">
    <location>
        <begin position="4"/>
        <end position="276"/>
    </location>
</feature>
<dbReference type="CDD" id="cd04740">
    <property type="entry name" value="DHOD_1B_like"/>
    <property type="match status" value="1"/>
</dbReference>
<feature type="binding site" evidence="10">
    <location>
        <position position="122"/>
    </location>
    <ligand>
        <name>substrate</name>
    </ligand>
</feature>
<feature type="binding site" evidence="10">
    <location>
        <position position="45"/>
    </location>
    <ligand>
        <name>substrate</name>
    </ligand>
</feature>
<comment type="subunit">
    <text evidence="4">Heterotetramer of 2 PyrK and 2 PyrD type B subunits.</text>
</comment>
<feature type="active site" description="Nucleophile" evidence="10">
    <location>
        <position position="125"/>
    </location>
</feature>
<evidence type="ECO:0000256" key="3">
    <source>
        <dbReference type="ARBA" id="ARBA00008008"/>
    </source>
</evidence>
<evidence type="ECO:0000256" key="9">
    <source>
        <dbReference type="ARBA" id="ARBA00023002"/>
    </source>
</evidence>
<comment type="subcellular location">
    <subcellularLocation>
        <location evidence="1 10">Cytoplasm</location>
    </subcellularLocation>
</comment>
<feature type="binding site" evidence="10">
    <location>
        <begin position="237"/>
        <end position="238"/>
    </location>
    <ligand>
        <name>FMN</name>
        <dbReference type="ChEBI" id="CHEBI:58210"/>
    </ligand>
</feature>
<dbReference type="AlphaFoldDB" id="A0A7C3UC61"/>
<dbReference type="InterPro" id="IPR005720">
    <property type="entry name" value="Dihydroorotate_DH_cat"/>
</dbReference>
<feature type="binding site" evidence="10">
    <location>
        <position position="185"/>
    </location>
    <ligand>
        <name>FMN</name>
        <dbReference type="ChEBI" id="CHEBI:58210"/>
    </ligand>
</feature>
<keyword evidence="9 10" id="KW-0560">Oxidoreductase</keyword>
<dbReference type="UniPathway" id="UPA00070"/>
<dbReference type="InterPro" id="IPR033888">
    <property type="entry name" value="DHOD_1B"/>
</dbReference>
<feature type="binding site" evidence="10">
    <location>
        <begin position="186"/>
        <end position="187"/>
    </location>
    <ligand>
        <name>substrate</name>
    </ligand>
</feature>
<dbReference type="EMBL" id="DTPI01000029">
    <property type="protein sequence ID" value="HGE66410.1"/>
    <property type="molecule type" value="Genomic_DNA"/>
</dbReference>
<evidence type="ECO:0000256" key="10">
    <source>
        <dbReference type="HAMAP-Rule" id="MF_00224"/>
    </source>
</evidence>
<evidence type="ECO:0000256" key="8">
    <source>
        <dbReference type="ARBA" id="ARBA00022975"/>
    </source>
</evidence>
<comment type="similarity">
    <text evidence="3 10">Belongs to the dihydroorotate dehydrogenase family. Type 1 subfamily.</text>
</comment>